<comment type="caution">
    <text evidence="1">The sequence shown here is derived from an EMBL/GenBank/DDBJ whole genome shotgun (WGS) entry which is preliminary data.</text>
</comment>
<evidence type="ECO:0000313" key="2">
    <source>
        <dbReference type="Proteomes" id="UP001551695"/>
    </source>
</evidence>
<keyword evidence="2" id="KW-1185">Reference proteome</keyword>
<dbReference type="Proteomes" id="UP001551695">
    <property type="component" value="Unassembled WGS sequence"/>
</dbReference>
<sequence>MIMPLAAIGSAAAEPAVASAETGVLTGRHAPSFDLDNAGEITVLAYRTEAPTGGTTLATGVLAVPHLRTEATATVDAVRSHGYDRPIFLAHGYADLAVPIPATAVLLARMSAAGTRYEFRVYDGDHRTTPGLARADVDDFLRRVLA</sequence>
<gene>
    <name evidence="1" type="ORF">AB0I48_00645</name>
</gene>
<dbReference type="Gene3D" id="3.40.50.1820">
    <property type="entry name" value="alpha/beta hydrolase"/>
    <property type="match status" value="1"/>
</dbReference>
<evidence type="ECO:0000313" key="1">
    <source>
        <dbReference type="EMBL" id="MEV0706055.1"/>
    </source>
</evidence>
<dbReference type="InterPro" id="IPR029058">
    <property type="entry name" value="AB_hydrolase_fold"/>
</dbReference>
<dbReference type="RefSeq" id="WP_357779057.1">
    <property type="nucleotide sequence ID" value="NZ_JBFAKC010000001.1"/>
</dbReference>
<dbReference type="SUPFAM" id="SSF53474">
    <property type="entry name" value="alpha/beta-Hydrolases"/>
    <property type="match status" value="1"/>
</dbReference>
<protein>
    <submittedName>
        <fullName evidence="1">Uncharacterized protein</fullName>
    </submittedName>
</protein>
<dbReference type="EMBL" id="JBFAKC010000001">
    <property type="protein sequence ID" value="MEV0706055.1"/>
    <property type="molecule type" value="Genomic_DNA"/>
</dbReference>
<name>A0ABV3FL28_9NOCA</name>
<accession>A0ABV3FL28</accession>
<proteinExistence type="predicted"/>
<organism evidence="1 2">
    <name type="scientific">Nocardia aurea</name>
    <dbReference type="NCBI Taxonomy" id="2144174"/>
    <lineage>
        <taxon>Bacteria</taxon>
        <taxon>Bacillati</taxon>
        <taxon>Actinomycetota</taxon>
        <taxon>Actinomycetes</taxon>
        <taxon>Mycobacteriales</taxon>
        <taxon>Nocardiaceae</taxon>
        <taxon>Nocardia</taxon>
    </lineage>
</organism>
<reference evidence="1 2" key="1">
    <citation type="submission" date="2024-06" db="EMBL/GenBank/DDBJ databases">
        <title>The Natural Products Discovery Center: Release of the First 8490 Sequenced Strains for Exploring Actinobacteria Biosynthetic Diversity.</title>
        <authorList>
            <person name="Kalkreuter E."/>
            <person name="Kautsar S.A."/>
            <person name="Yang D."/>
            <person name="Bader C.D."/>
            <person name="Teijaro C.N."/>
            <person name="Fluegel L."/>
            <person name="Davis C.M."/>
            <person name="Simpson J.R."/>
            <person name="Lauterbach L."/>
            <person name="Steele A.D."/>
            <person name="Gui C."/>
            <person name="Meng S."/>
            <person name="Li G."/>
            <person name="Viehrig K."/>
            <person name="Ye F."/>
            <person name="Su P."/>
            <person name="Kiefer A.F."/>
            <person name="Nichols A."/>
            <person name="Cepeda A.J."/>
            <person name="Yan W."/>
            <person name="Fan B."/>
            <person name="Jiang Y."/>
            <person name="Adhikari A."/>
            <person name="Zheng C.-J."/>
            <person name="Schuster L."/>
            <person name="Cowan T.M."/>
            <person name="Smanski M.J."/>
            <person name="Chevrette M.G."/>
            <person name="De Carvalho L.P.S."/>
            <person name="Shen B."/>
        </authorList>
    </citation>
    <scope>NUCLEOTIDE SEQUENCE [LARGE SCALE GENOMIC DNA]</scope>
    <source>
        <strain evidence="1 2">NPDC050403</strain>
    </source>
</reference>